<dbReference type="Proteomes" id="UP000527860">
    <property type="component" value="Unassembled WGS sequence"/>
</dbReference>
<reference evidence="3" key="3">
    <citation type="submission" date="2020-04" db="EMBL/GenBank/DDBJ databases">
        <authorList>
            <person name="Tanveer F."/>
            <person name="Xie Y."/>
            <person name="Shinwari Z.K."/>
        </authorList>
    </citation>
    <scope>NUCLEOTIDE SEQUENCE</scope>
    <source>
        <strain evidence="3">MOSEL-ME25</strain>
    </source>
</reference>
<evidence type="ECO:0000256" key="1">
    <source>
        <dbReference type="SAM" id="Phobius"/>
    </source>
</evidence>
<organism evidence="2 4">
    <name type="scientific">Salinicoccus roseus</name>
    <dbReference type="NCBI Taxonomy" id="45670"/>
    <lineage>
        <taxon>Bacteria</taxon>
        <taxon>Bacillati</taxon>
        <taxon>Bacillota</taxon>
        <taxon>Bacilli</taxon>
        <taxon>Bacillales</taxon>
        <taxon>Staphylococcaceae</taxon>
        <taxon>Salinicoccus</taxon>
    </lineage>
</organism>
<dbReference type="AlphaFoldDB" id="A0A0C2DJ18"/>
<sequence>MFNSIIWLIIGIVAGVAVSIIFNDYIDKANKYWMLFTGKAVRGTYVSGKIHDPRFDERNPLRPMDSVIDDGWWKFELYMPYKNMNEYHAEKNPEGMDIEKSEGLIKEAILQKYDRDYHGKYVNMNVATRPNQIIPVENLDMRLPK</sequence>
<dbReference type="GeneID" id="77846003"/>
<keyword evidence="1" id="KW-1133">Transmembrane helix</keyword>
<reference evidence="5" key="2">
    <citation type="submission" date="2020-04" db="EMBL/GenBank/DDBJ databases">
        <title>Genome analysis and biological profiling of marine Cellulosimicrobium funkei MOSEL-ME6.</title>
        <authorList>
            <person name="Tanveer F."/>
            <person name="Xie Y."/>
            <person name="Shinwari Z.K."/>
        </authorList>
    </citation>
    <scope>NUCLEOTIDE SEQUENCE [LARGE SCALE GENOMIC DNA]</scope>
    <source>
        <strain evidence="5">MOSEL-ME25</strain>
    </source>
</reference>
<evidence type="ECO:0000313" key="3">
    <source>
        <dbReference type="EMBL" id="MDB0581251.1"/>
    </source>
</evidence>
<comment type="caution">
    <text evidence="2">The sequence shown here is derived from an EMBL/GenBank/DDBJ whole genome shotgun (WGS) entry which is preliminary data.</text>
</comment>
<evidence type="ECO:0000313" key="5">
    <source>
        <dbReference type="Proteomes" id="UP000527860"/>
    </source>
</evidence>
<dbReference type="EMBL" id="JABEVU030000001">
    <property type="protein sequence ID" value="MDB0581251.1"/>
    <property type="molecule type" value="Genomic_DNA"/>
</dbReference>
<name>A0A0C2DJ18_9STAP</name>
<accession>A0A0C2DJ18</accession>
<reference evidence="3 5" key="4">
    <citation type="submission" date="2022-12" db="EMBL/GenBank/DDBJ databases">
        <title>Genome analysis and biological profiling of marine Salinicoccus roseus MOSEL-ME25.</title>
        <authorList>
            <person name="Mirza F.T."/>
            <person name="Xie Y."/>
            <person name="Shinwari Z.K."/>
        </authorList>
    </citation>
    <scope>NUCLEOTIDE SEQUENCE [LARGE SCALE GENOMIC DNA]</scope>
    <source>
        <strain evidence="3 5">MOSEL-ME25</strain>
    </source>
</reference>
<dbReference type="Proteomes" id="UP000031546">
    <property type="component" value="Unassembled WGS sequence"/>
</dbReference>
<evidence type="ECO:0000313" key="2">
    <source>
        <dbReference type="EMBL" id="KIH69953.1"/>
    </source>
</evidence>
<keyword evidence="5" id="KW-1185">Reference proteome</keyword>
<reference evidence="2 4" key="1">
    <citation type="submission" date="2015-01" db="EMBL/GenBank/DDBJ databases">
        <title>Genome sequences of high lactate-tolerant strain Salinicoccus roseus W12 with industrial interest.</title>
        <authorList>
            <person name="Wang H."/>
            <person name="Yu B."/>
        </authorList>
    </citation>
    <scope>NUCLEOTIDE SEQUENCE [LARGE SCALE GENOMIC DNA]</scope>
    <source>
        <strain evidence="2 4">W12</strain>
    </source>
</reference>
<keyword evidence="1" id="KW-0472">Membrane</keyword>
<proteinExistence type="predicted"/>
<gene>
    <name evidence="3" type="ORF">F7P68_0012030</name>
    <name evidence="2" type="ORF">SN16_10610</name>
</gene>
<protein>
    <submittedName>
        <fullName evidence="2">Uncharacterized protein</fullName>
    </submittedName>
</protein>
<dbReference type="EMBL" id="JXII01000009">
    <property type="protein sequence ID" value="KIH69953.1"/>
    <property type="molecule type" value="Genomic_DNA"/>
</dbReference>
<dbReference type="RefSeq" id="WP_040106594.1">
    <property type="nucleotide sequence ID" value="NZ_JABEVU030000001.1"/>
</dbReference>
<keyword evidence="1" id="KW-0812">Transmembrane</keyword>
<evidence type="ECO:0000313" key="4">
    <source>
        <dbReference type="Proteomes" id="UP000031546"/>
    </source>
</evidence>
<feature type="transmembrane region" description="Helical" evidence="1">
    <location>
        <begin position="6"/>
        <end position="26"/>
    </location>
</feature>